<gene>
    <name evidence="13" type="ORF">FOZ62_016627</name>
</gene>
<feature type="domain" description="ELMO" evidence="12">
    <location>
        <begin position="570"/>
        <end position="723"/>
    </location>
</feature>
<evidence type="ECO:0000256" key="8">
    <source>
        <dbReference type="PROSITE-ProRule" id="PRU00192"/>
    </source>
</evidence>
<evidence type="ECO:0000259" key="12">
    <source>
        <dbReference type="PROSITE" id="PS51335"/>
    </source>
</evidence>
<dbReference type="PRINTS" id="PR00724">
    <property type="entry name" value="CRBOXYPTASEC"/>
</dbReference>
<organism evidence="13 14">
    <name type="scientific">Perkinsus olseni</name>
    <name type="common">Perkinsus atlanticus</name>
    <dbReference type="NCBI Taxonomy" id="32597"/>
    <lineage>
        <taxon>Eukaryota</taxon>
        <taxon>Sar</taxon>
        <taxon>Alveolata</taxon>
        <taxon>Perkinsozoa</taxon>
        <taxon>Perkinsea</taxon>
        <taxon>Perkinsida</taxon>
        <taxon>Perkinsidae</taxon>
        <taxon>Perkinsus</taxon>
    </lineage>
</organism>
<dbReference type="PROSITE" id="PS00560">
    <property type="entry name" value="CARBOXYPEPT_SER_HIS"/>
    <property type="match status" value="1"/>
</dbReference>
<evidence type="ECO:0000313" key="13">
    <source>
        <dbReference type="EMBL" id="KAF4711188.1"/>
    </source>
</evidence>
<evidence type="ECO:0000256" key="10">
    <source>
        <dbReference type="SAM" id="MobiDB-lite"/>
    </source>
</evidence>
<evidence type="ECO:0000256" key="5">
    <source>
        <dbReference type="ARBA" id="ARBA00022729"/>
    </source>
</evidence>
<dbReference type="SMART" id="SM00326">
    <property type="entry name" value="SH3"/>
    <property type="match status" value="1"/>
</dbReference>
<feature type="compositionally biased region" description="Pro residues" evidence="10">
    <location>
        <begin position="147"/>
        <end position="159"/>
    </location>
</feature>
<dbReference type="PROSITE" id="PS00131">
    <property type="entry name" value="CARBOXYPEPT_SER_SER"/>
    <property type="match status" value="1"/>
</dbReference>
<dbReference type="GO" id="GO:0006508">
    <property type="term" value="P:proteolysis"/>
    <property type="evidence" value="ECO:0007669"/>
    <property type="project" value="UniProtKB-KW"/>
</dbReference>
<dbReference type="GO" id="GO:0004185">
    <property type="term" value="F:serine-type carboxypeptidase activity"/>
    <property type="evidence" value="ECO:0007669"/>
    <property type="project" value="UniProtKB-UniRule"/>
</dbReference>
<dbReference type="EC" id="3.4.16.-" evidence="9"/>
<feature type="region of interest" description="Disordered" evidence="10">
    <location>
        <begin position="349"/>
        <end position="430"/>
    </location>
</feature>
<evidence type="ECO:0000256" key="4">
    <source>
        <dbReference type="ARBA" id="ARBA00022670"/>
    </source>
</evidence>
<evidence type="ECO:0000256" key="1">
    <source>
        <dbReference type="ARBA" id="ARBA00009431"/>
    </source>
</evidence>
<proteinExistence type="inferred from homology"/>
<feature type="domain" description="SH3" evidence="11">
    <location>
        <begin position="159"/>
        <end position="238"/>
    </location>
</feature>
<dbReference type="SUPFAM" id="SSF50044">
    <property type="entry name" value="SH3-domain"/>
    <property type="match status" value="1"/>
</dbReference>
<dbReference type="Pfam" id="PF00450">
    <property type="entry name" value="Peptidase_S10"/>
    <property type="match status" value="1"/>
</dbReference>
<evidence type="ECO:0000256" key="3">
    <source>
        <dbReference type="ARBA" id="ARBA00022645"/>
    </source>
</evidence>
<dbReference type="Gene3D" id="1.10.287.410">
    <property type="match status" value="1"/>
</dbReference>
<evidence type="ECO:0000313" key="14">
    <source>
        <dbReference type="Proteomes" id="UP000574390"/>
    </source>
</evidence>
<dbReference type="Gene3D" id="3.40.50.1820">
    <property type="entry name" value="alpha/beta hydrolase"/>
    <property type="match status" value="1"/>
</dbReference>
<dbReference type="InterPro" id="IPR033124">
    <property type="entry name" value="Ser_caboxypep_his_AS"/>
</dbReference>
<dbReference type="EMBL" id="JABANM010027511">
    <property type="protein sequence ID" value="KAF4711188.1"/>
    <property type="molecule type" value="Genomic_DNA"/>
</dbReference>
<evidence type="ECO:0000256" key="7">
    <source>
        <dbReference type="ARBA" id="ARBA00023180"/>
    </source>
</evidence>
<feature type="region of interest" description="Disordered" evidence="10">
    <location>
        <begin position="128"/>
        <end position="160"/>
    </location>
</feature>
<dbReference type="PROSITE" id="PS51335">
    <property type="entry name" value="ELMO"/>
    <property type="match status" value="1"/>
</dbReference>
<keyword evidence="5" id="KW-0732">Signal</keyword>
<feature type="non-terminal residue" evidence="13">
    <location>
        <position position="1323"/>
    </location>
</feature>
<dbReference type="PANTHER" id="PTHR11802">
    <property type="entry name" value="SERINE PROTEASE FAMILY S10 SERINE CARBOXYPEPTIDASE"/>
    <property type="match status" value="1"/>
</dbReference>
<keyword evidence="7" id="KW-0325">Glycoprotein</keyword>
<dbReference type="SUPFAM" id="SSF53474">
    <property type="entry name" value="alpha/beta-Hydrolases"/>
    <property type="match status" value="1"/>
</dbReference>
<keyword evidence="2 8" id="KW-0728">SH3 domain</keyword>
<evidence type="ECO:0000259" key="11">
    <source>
        <dbReference type="PROSITE" id="PS50002"/>
    </source>
</evidence>
<dbReference type="InterPro" id="IPR029058">
    <property type="entry name" value="AB_hydrolase_fold"/>
</dbReference>
<dbReference type="InterPro" id="IPR018202">
    <property type="entry name" value="Ser_caboxypep_ser_AS"/>
</dbReference>
<evidence type="ECO:0000256" key="2">
    <source>
        <dbReference type="ARBA" id="ARBA00022443"/>
    </source>
</evidence>
<comment type="caution">
    <text evidence="13">The sequence shown here is derived from an EMBL/GenBank/DDBJ whole genome shotgun (WGS) entry which is preliminary data.</text>
</comment>
<dbReference type="InterPro" id="IPR001452">
    <property type="entry name" value="SH3_domain"/>
</dbReference>
<dbReference type="Pfam" id="PF04727">
    <property type="entry name" value="ELMO_CED12"/>
    <property type="match status" value="1"/>
</dbReference>
<feature type="compositionally biased region" description="Basic and acidic residues" evidence="10">
    <location>
        <begin position="73"/>
        <end position="86"/>
    </location>
</feature>
<keyword evidence="3 9" id="KW-0121">Carboxypeptidase</keyword>
<comment type="similarity">
    <text evidence="1 9">Belongs to the peptidase S10 family.</text>
</comment>
<dbReference type="Proteomes" id="UP000574390">
    <property type="component" value="Unassembled WGS sequence"/>
</dbReference>
<protein>
    <recommendedName>
        <fullName evidence="9">Carboxypeptidase</fullName>
        <ecNumber evidence="9">3.4.16.-</ecNumber>
    </recommendedName>
</protein>
<accession>A0A7J6QS53</accession>
<reference evidence="13 14" key="1">
    <citation type="submission" date="2020-04" db="EMBL/GenBank/DDBJ databases">
        <title>Perkinsus olseni comparative genomics.</title>
        <authorList>
            <person name="Bogema D.R."/>
        </authorList>
    </citation>
    <scope>NUCLEOTIDE SEQUENCE [LARGE SCALE GENOMIC DNA]</scope>
    <source>
        <strain evidence="13">ATCC PRA-205</strain>
    </source>
</reference>
<dbReference type="PANTHER" id="PTHR11802:SF113">
    <property type="entry name" value="SERINE CARBOXYPEPTIDASE CTSA-4.1"/>
    <property type="match status" value="1"/>
</dbReference>
<keyword evidence="6 9" id="KW-0378">Hydrolase</keyword>
<dbReference type="InterPro" id="IPR036028">
    <property type="entry name" value="SH3-like_dom_sf"/>
</dbReference>
<dbReference type="InterPro" id="IPR001563">
    <property type="entry name" value="Peptidase_S10"/>
</dbReference>
<name>A0A7J6QS53_PEROL</name>
<evidence type="ECO:0000256" key="6">
    <source>
        <dbReference type="ARBA" id="ARBA00022801"/>
    </source>
</evidence>
<dbReference type="InterPro" id="IPR006816">
    <property type="entry name" value="ELMO_dom"/>
</dbReference>
<keyword evidence="4 9" id="KW-0645">Protease</keyword>
<dbReference type="Gene3D" id="2.30.30.40">
    <property type="entry name" value="SH3 Domains"/>
    <property type="match status" value="1"/>
</dbReference>
<evidence type="ECO:0000256" key="9">
    <source>
        <dbReference type="RuleBase" id="RU361156"/>
    </source>
</evidence>
<sequence>LGELLNCISSPLEHSPPVVKRNSIVSYNSSLVKLALQRIDPQPGSCDTSEAAALYVQQLTSRSLAAIGDIDDDQGRSKSPETDDLRSSSSSEASRTGADDEDLCVATAQLEVSERPQLDEKVEIDLTDSCEGSEASVGEEEEESVDAPPPPSRPPPAPPISQFVKATFAFDPPASSSWPCGDSPPLRFQTGDIIKVLIGDQMGWSYGRVIQPVSDARDLGTAAVAGYFPTSYVDKYDDRDEVCLVDVAAKKTSDGESCQDVVEGASASTTASMRMPSAVRDAPVGSGQEAAAVDLVACRNAFLSGGKSSGPLEPVSEAAEWLEATVAGGDPDEFADTWEVLDGDEGAATVAAADDSSEPESDDEKGMAIDNLSGDDPVEASVRSTDQEKDRSSALQGVLDKYAVGNKSTADEEENGSEEGSQRGAEEPIPDDLVIPMLDDVIVEDNTKVEEMWRSAEAETKRRMDADKAAEEEVRPVAAVTSSDAFEWARSNKDSIVTPEVLSEVLDGYIMPLPAHRSIVAGFTCCTTAMGFDSSAVGHPAPGIAKDLAEERDLLLCLTRAHYNPSDFEMHRRVIQTLWRKLTGSHYDCEALGEHWTVIGFQGTNPATDLNRFGGVLNLIHMLYLCDTAPMLSLAMYEASLRAGADFPFACASIKYTKLAMDIFRSGALSRRCNEEGTVMKVVAHFYAACFWLHCRLWVSHGRTIVDFDRTFKEVEKAATTAPGKLLKEFDSHKGDDTLEEEEMTRNSWNDEEEEIEFADIGAEQPAVVHRGRFGSFMKAWKIPRRLRSSPSQQPIGHLPGCCVNCGFGGFLWTAGERATSVVALGPDLYLLGATMAPYFSLMGRPPGLLAALLLSAGAALGRRLSLDTDGYLGPVQGRSSSPYVFDVRERSSGGPCDPNVRQISGYITLKEHTTRYFFMFFESRRSPETDPMIVWINGGPGFSSMAGMVLENGPCRVVNGGKETEINSHSWTSKANGIWIDQPAGTGFSTGPLISSTKRAGELLSQFLHAFFAKYPQYNRRVFLAGESYAGQFIPETVMRIRSDERAGAKPVIDIVGIAIGNGYFSSDRVWRSYPRMAYNSGTAPRRVSAAQYNSMVTAAEDCVKETSSCLTGLLSCQALYDRCSKKLIDPISDAKWSIYDLRVKCGPFADCLDDRPIRAYFNNPTVQRAIGTHIGWKSSNENVTAAFHIRELFSTSAEKQLARLLAEGISVLLYAGDQDFLCNWLSVLETAEQLDWPGKSRFASATESPFKLPSSELGATVRAVGRLGGLGGLTFARVVNASHMVPQDAPEAALLLMNDFMYRSMASSSLPTAIGLKMLIV</sequence>
<dbReference type="PROSITE" id="PS50002">
    <property type="entry name" value="SH3"/>
    <property type="match status" value="1"/>
</dbReference>
<feature type="region of interest" description="Disordered" evidence="10">
    <location>
        <begin position="66"/>
        <end position="102"/>
    </location>
</feature>